<dbReference type="Proteomes" id="UP001597512">
    <property type="component" value="Unassembled WGS sequence"/>
</dbReference>
<evidence type="ECO:0000313" key="2">
    <source>
        <dbReference type="Proteomes" id="UP001597512"/>
    </source>
</evidence>
<protein>
    <recommendedName>
        <fullName evidence="3">Outer membrane protein beta-barrel domain-containing protein</fullName>
    </recommendedName>
</protein>
<gene>
    <name evidence="1" type="ORF">ACFS25_28750</name>
</gene>
<dbReference type="EMBL" id="JBHUOM010000044">
    <property type="protein sequence ID" value="MFD2937791.1"/>
    <property type="molecule type" value="Genomic_DNA"/>
</dbReference>
<keyword evidence="2" id="KW-1185">Reference proteome</keyword>
<name>A0ABW6AQP5_9BACT</name>
<dbReference type="RefSeq" id="WP_381508198.1">
    <property type="nucleotide sequence ID" value="NZ_JBHUOM010000044.1"/>
</dbReference>
<evidence type="ECO:0000313" key="1">
    <source>
        <dbReference type="EMBL" id="MFD2937791.1"/>
    </source>
</evidence>
<evidence type="ECO:0008006" key="3">
    <source>
        <dbReference type="Google" id="ProtNLM"/>
    </source>
</evidence>
<reference evidence="2" key="1">
    <citation type="journal article" date="2019" name="Int. J. Syst. Evol. Microbiol.">
        <title>The Global Catalogue of Microorganisms (GCM) 10K type strain sequencing project: providing services to taxonomists for standard genome sequencing and annotation.</title>
        <authorList>
            <consortium name="The Broad Institute Genomics Platform"/>
            <consortium name="The Broad Institute Genome Sequencing Center for Infectious Disease"/>
            <person name="Wu L."/>
            <person name="Ma J."/>
        </authorList>
    </citation>
    <scope>NUCLEOTIDE SEQUENCE [LARGE SCALE GENOMIC DNA]</scope>
    <source>
        <strain evidence="2">KCTC 52490</strain>
    </source>
</reference>
<sequence>MRSNLLYVMVCVFIIAGSCRLARAQQFSLSAGSRVTLFNQKIPIYPVNLHSTDGKLIGTYSSPDAIRHRVGYDVGFSLLQNIQLRSMHFVIQPQIKYAVNVYEQLGIAQFKHGFGLYSALHKSHTAELHLLSYEPILNAKTKIYLIFGFYGRYLLSLTQDDNNIQQNMSLSDQYPVHRSSWSIPMNERLSYGLKGGIGVRFKIIDIQLSDQYSPSIINSWGTDKGGHSLSLSLQYWLNKRKSIVSTVP</sequence>
<organism evidence="1 2">
    <name type="scientific">Spirosoma flavum</name>
    <dbReference type="NCBI Taxonomy" id="2048557"/>
    <lineage>
        <taxon>Bacteria</taxon>
        <taxon>Pseudomonadati</taxon>
        <taxon>Bacteroidota</taxon>
        <taxon>Cytophagia</taxon>
        <taxon>Cytophagales</taxon>
        <taxon>Cytophagaceae</taxon>
        <taxon>Spirosoma</taxon>
    </lineage>
</organism>
<accession>A0ABW6AQP5</accession>
<comment type="caution">
    <text evidence="1">The sequence shown here is derived from an EMBL/GenBank/DDBJ whole genome shotgun (WGS) entry which is preliminary data.</text>
</comment>
<dbReference type="PROSITE" id="PS51257">
    <property type="entry name" value="PROKAR_LIPOPROTEIN"/>
    <property type="match status" value="1"/>
</dbReference>
<proteinExistence type="predicted"/>